<dbReference type="PANTHER" id="PTHR30518:SF2">
    <property type="entry name" value="ENDOLYTIC MUREIN TRANSGLYCOSYLASE"/>
    <property type="match status" value="1"/>
</dbReference>
<keyword evidence="5 7" id="KW-0456">Lyase</keyword>
<dbReference type="PANTHER" id="PTHR30518">
    <property type="entry name" value="ENDOLYTIC MUREIN TRANSGLYCOSYLASE"/>
    <property type="match status" value="1"/>
</dbReference>
<dbReference type="AlphaFoldDB" id="A0A4R4ECS0"/>
<comment type="subcellular location">
    <subcellularLocation>
        <location evidence="7">Cell membrane</location>
        <topology evidence="7">Single-pass membrane protein</topology>
    </subcellularLocation>
</comment>
<evidence type="ECO:0000256" key="4">
    <source>
        <dbReference type="ARBA" id="ARBA00023136"/>
    </source>
</evidence>
<dbReference type="GO" id="GO:0008932">
    <property type="term" value="F:lytic endotransglycosylase activity"/>
    <property type="evidence" value="ECO:0007669"/>
    <property type="project" value="UniProtKB-UniRule"/>
</dbReference>
<dbReference type="HAMAP" id="MF_02065">
    <property type="entry name" value="MltG"/>
    <property type="match status" value="1"/>
</dbReference>
<feature type="transmembrane region" description="Helical" evidence="7">
    <location>
        <begin position="22"/>
        <end position="44"/>
    </location>
</feature>
<evidence type="ECO:0000256" key="3">
    <source>
        <dbReference type="ARBA" id="ARBA00022989"/>
    </source>
</evidence>
<feature type="site" description="Important for catalytic activity" evidence="7">
    <location>
        <position position="250"/>
    </location>
</feature>
<protein>
    <recommendedName>
        <fullName evidence="7">Endolytic murein transglycosylase</fullName>
        <ecNumber evidence="7">4.2.2.29</ecNumber>
    </recommendedName>
    <alternativeName>
        <fullName evidence="7">Peptidoglycan lytic transglycosylase</fullName>
    </alternativeName>
    <alternativeName>
        <fullName evidence="7">Peptidoglycan polymerization terminase</fullName>
    </alternativeName>
</protein>
<dbReference type="RefSeq" id="WP_132418308.1">
    <property type="nucleotide sequence ID" value="NZ_SKFG01000010.1"/>
</dbReference>
<gene>
    <name evidence="7 8" type="primary">mltG</name>
    <name evidence="8" type="ORF">E0485_12160</name>
</gene>
<dbReference type="EMBL" id="SKFG01000010">
    <property type="protein sequence ID" value="TCZ77207.1"/>
    <property type="molecule type" value="Genomic_DNA"/>
</dbReference>
<dbReference type="Pfam" id="PF02618">
    <property type="entry name" value="YceG"/>
    <property type="match status" value="1"/>
</dbReference>
<dbReference type="GO" id="GO:0005886">
    <property type="term" value="C:plasma membrane"/>
    <property type="evidence" value="ECO:0007669"/>
    <property type="project" value="UniProtKB-SubCell"/>
</dbReference>
<dbReference type="Gene3D" id="3.30.1490.480">
    <property type="entry name" value="Endolytic murein transglycosylase"/>
    <property type="match status" value="2"/>
</dbReference>
<dbReference type="NCBIfam" id="TIGR00247">
    <property type="entry name" value="endolytic transglycosylase MltG"/>
    <property type="match status" value="1"/>
</dbReference>
<comment type="function">
    <text evidence="7">Functions as a peptidoglycan terminase that cleaves nascent peptidoglycan strands endolytically to terminate their elongation.</text>
</comment>
<dbReference type="GO" id="GO:0009252">
    <property type="term" value="P:peptidoglycan biosynthetic process"/>
    <property type="evidence" value="ECO:0007669"/>
    <property type="project" value="UniProtKB-UniRule"/>
</dbReference>
<comment type="similarity">
    <text evidence="7">Belongs to the transglycosylase MltG family.</text>
</comment>
<evidence type="ECO:0000256" key="6">
    <source>
        <dbReference type="ARBA" id="ARBA00023316"/>
    </source>
</evidence>
<dbReference type="OrthoDB" id="9814591at2"/>
<keyword evidence="3 7" id="KW-1133">Transmembrane helix</keyword>
<evidence type="ECO:0000256" key="7">
    <source>
        <dbReference type="HAMAP-Rule" id="MF_02065"/>
    </source>
</evidence>
<comment type="caution">
    <text evidence="8">The sequence shown here is derived from an EMBL/GenBank/DDBJ whole genome shotgun (WGS) entry which is preliminary data.</text>
</comment>
<accession>A0A4R4ECS0</accession>
<keyword evidence="1 7" id="KW-1003">Cell membrane</keyword>
<keyword evidence="2 7" id="KW-0812">Transmembrane</keyword>
<name>A0A4R4ECS0_9BACL</name>
<dbReference type="GO" id="GO:0071555">
    <property type="term" value="P:cell wall organization"/>
    <property type="evidence" value="ECO:0007669"/>
    <property type="project" value="UniProtKB-KW"/>
</dbReference>
<dbReference type="CDD" id="cd08010">
    <property type="entry name" value="MltG_like"/>
    <property type="match status" value="1"/>
</dbReference>
<evidence type="ECO:0000313" key="9">
    <source>
        <dbReference type="Proteomes" id="UP000295418"/>
    </source>
</evidence>
<dbReference type="EC" id="4.2.2.29" evidence="7"/>
<comment type="catalytic activity">
    <reaction evidence="7">
        <text>a peptidoglycan chain = a peptidoglycan chain with N-acetyl-1,6-anhydromuramyl-[peptide] at the reducing end + a peptidoglycan chain with N-acetylglucosamine at the non-reducing end.</text>
        <dbReference type="EC" id="4.2.2.29"/>
    </reaction>
</comment>
<keyword evidence="9" id="KW-1185">Reference proteome</keyword>
<dbReference type="Proteomes" id="UP000295418">
    <property type="component" value="Unassembled WGS sequence"/>
</dbReference>
<evidence type="ECO:0000256" key="1">
    <source>
        <dbReference type="ARBA" id="ARBA00022475"/>
    </source>
</evidence>
<sequence length="369" mass="41778">MSNDVEFNEDKPDKPRNIVKKLLTAFITLLLLAAIAAGGLWYYVTGELKPTTASEQEVRIKIEPGSSPAIIAQKLEQNGIIRNNTIFVWYLKWKGIGSKFQAGEYAMNPGITNDQIIEMLNAGQTVKEEMVRVTIPEGYTVRQIADKLAETGQFSAEQFLKIAESTTGQYIADAYRQIPQDSSITHHLEGYLFPETYEFVKGTTEEQVVERMLQELDKKLATIEGLDKQLDKLGVSFHQMMTIASLVEREVVVDKERALVSGVIYNRIKQKMPLQIDATVQYLFDKPKERLFEKDLQIDSPYNTYKIPGIPPGPIGSPSIESIRAALFPEDTKYLFYVTKKDGSKEHLFAETFEGHKKNIEESKKQANK</sequence>
<dbReference type="InterPro" id="IPR003770">
    <property type="entry name" value="MLTG-like"/>
</dbReference>
<evidence type="ECO:0000256" key="5">
    <source>
        <dbReference type="ARBA" id="ARBA00023239"/>
    </source>
</evidence>
<keyword evidence="4 7" id="KW-0472">Membrane</keyword>
<organism evidence="8 9">
    <name type="scientific">Paenibacillus albiflavus</name>
    <dbReference type="NCBI Taxonomy" id="2545760"/>
    <lineage>
        <taxon>Bacteria</taxon>
        <taxon>Bacillati</taxon>
        <taxon>Bacillota</taxon>
        <taxon>Bacilli</taxon>
        <taxon>Bacillales</taxon>
        <taxon>Paenibacillaceae</taxon>
        <taxon>Paenibacillus</taxon>
    </lineage>
</organism>
<proteinExistence type="inferred from homology"/>
<reference evidence="8 9" key="1">
    <citation type="submission" date="2019-03" db="EMBL/GenBank/DDBJ databases">
        <authorList>
            <person name="Kim M.K.M."/>
        </authorList>
    </citation>
    <scope>NUCLEOTIDE SEQUENCE [LARGE SCALE GENOMIC DNA]</scope>
    <source>
        <strain evidence="8 9">18JY21-1</strain>
    </source>
</reference>
<evidence type="ECO:0000256" key="2">
    <source>
        <dbReference type="ARBA" id="ARBA00022692"/>
    </source>
</evidence>
<evidence type="ECO:0000313" key="8">
    <source>
        <dbReference type="EMBL" id="TCZ77207.1"/>
    </source>
</evidence>
<keyword evidence="6 7" id="KW-0961">Cell wall biogenesis/degradation</keyword>